<keyword evidence="11" id="KW-0449">Lipoprotein</keyword>
<protein>
    <submittedName>
        <fullName evidence="16">Alkaline phosphatase</fullName>
    </submittedName>
</protein>
<feature type="binding site" evidence="13">
    <location>
        <position position="382"/>
    </location>
    <ligand>
        <name>Zn(2+)</name>
        <dbReference type="ChEBI" id="CHEBI:29105"/>
        <label>2</label>
    </ligand>
</feature>
<feature type="binding site" evidence="13">
    <location>
        <position position="344"/>
    </location>
    <ligand>
        <name>Mg(2+)</name>
        <dbReference type="ChEBI" id="CHEBI:18420"/>
    </ligand>
</feature>
<keyword evidence="7 13" id="KW-0862">Zinc</keyword>
<keyword evidence="8 13" id="KW-0460">Magnesium</keyword>
<feature type="binding site" evidence="13">
    <location>
        <position position="454"/>
    </location>
    <ligand>
        <name>Zn(2+)</name>
        <dbReference type="ChEBI" id="CHEBI:29105"/>
        <label>2</label>
    </ligand>
</feature>
<evidence type="ECO:0000256" key="4">
    <source>
        <dbReference type="ARBA" id="ARBA00022622"/>
    </source>
</evidence>
<feature type="binding site" evidence="13">
    <location>
        <position position="176"/>
    </location>
    <ligand>
        <name>Mg(2+)</name>
        <dbReference type="ChEBI" id="CHEBI:18420"/>
    </ligand>
</feature>
<comment type="similarity">
    <text evidence="14">Belongs to the alkaline phosphatase family.</text>
</comment>
<dbReference type="Pfam" id="PF00245">
    <property type="entry name" value="Alk_phosphatase"/>
    <property type="match status" value="1"/>
</dbReference>
<evidence type="ECO:0000256" key="14">
    <source>
        <dbReference type="RuleBase" id="RU003946"/>
    </source>
</evidence>
<dbReference type="AlphaFoldDB" id="A0A8I1GGC5"/>
<keyword evidence="10" id="KW-0325">Glycoprotein</keyword>
<feature type="binding site" evidence="13">
    <location>
        <position position="335"/>
    </location>
    <ligand>
        <name>Mg(2+)</name>
        <dbReference type="ChEBI" id="CHEBI:18420"/>
    </ligand>
</feature>
<evidence type="ECO:0000313" key="17">
    <source>
        <dbReference type="Proteomes" id="UP000623250"/>
    </source>
</evidence>
<evidence type="ECO:0000256" key="6">
    <source>
        <dbReference type="ARBA" id="ARBA00022801"/>
    </source>
</evidence>
<comment type="subcellular location">
    <subcellularLocation>
        <location evidence="1">Cell membrane</location>
        <topology evidence="1">Lipid-anchor</topology>
        <topology evidence="1">GPI-anchor</topology>
    </subcellularLocation>
</comment>
<dbReference type="GO" id="GO:0046872">
    <property type="term" value="F:metal ion binding"/>
    <property type="evidence" value="ECO:0007669"/>
    <property type="project" value="UniProtKB-KW"/>
</dbReference>
<dbReference type="RefSeq" id="WP_037239069.1">
    <property type="nucleotide sequence ID" value="NZ_JAEMUK010000005.1"/>
</dbReference>
<organism evidence="16 17">
    <name type="scientific">Rhodomicrobium udaipurense</name>
    <dbReference type="NCBI Taxonomy" id="1202716"/>
    <lineage>
        <taxon>Bacteria</taxon>
        <taxon>Pseudomonadati</taxon>
        <taxon>Pseudomonadota</taxon>
        <taxon>Alphaproteobacteria</taxon>
        <taxon>Hyphomicrobiales</taxon>
        <taxon>Hyphomicrobiaceae</taxon>
        <taxon>Rhodomicrobium</taxon>
    </lineage>
</organism>
<keyword evidence="17" id="KW-1185">Reference proteome</keyword>
<evidence type="ECO:0000256" key="3">
    <source>
        <dbReference type="ARBA" id="ARBA00022553"/>
    </source>
</evidence>
<dbReference type="FunFam" id="3.40.720.10:FF:000008">
    <property type="entry name" value="Alkaline phosphatase"/>
    <property type="match status" value="1"/>
</dbReference>
<feature type="chain" id="PRO_5034262520" evidence="15">
    <location>
        <begin position="25"/>
        <end position="502"/>
    </location>
</feature>
<gene>
    <name evidence="16" type="ORF">JDN41_02350</name>
</gene>
<proteinExistence type="inferred from homology"/>
<keyword evidence="3" id="KW-0597">Phosphoprotein</keyword>
<reference evidence="16 17" key="1">
    <citation type="submission" date="2020-12" db="EMBL/GenBank/DDBJ databases">
        <title>Revised draft genomes of Rhodomicrobium vannielii ATCC 17100 and Rhodomicrobium udaipurense JA643.</title>
        <authorList>
            <person name="Conners E.M."/>
            <person name="Davenport E.J."/>
            <person name="Bose A."/>
        </authorList>
    </citation>
    <scope>NUCLEOTIDE SEQUENCE [LARGE SCALE GENOMIC DNA]</scope>
    <source>
        <strain evidence="16 17">JA643</strain>
    </source>
</reference>
<keyword evidence="15" id="KW-0732">Signal</keyword>
<feature type="signal peptide" evidence="15">
    <location>
        <begin position="1"/>
        <end position="24"/>
    </location>
</feature>
<dbReference type="Gene3D" id="3.40.720.10">
    <property type="entry name" value="Alkaline Phosphatase, subunit A"/>
    <property type="match status" value="1"/>
</dbReference>
<evidence type="ECO:0000256" key="11">
    <source>
        <dbReference type="ARBA" id="ARBA00023288"/>
    </source>
</evidence>
<dbReference type="PANTHER" id="PTHR11596:SF5">
    <property type="entry name" value="ALKALINE PHOSPHATASE"/>
    <property type="match status" value="1"/>
</dbReference>
<dbReference type="InterPro" id="IPR017850">
    <property type="entry name" value="Alkaline_phosphatase_core_sf"/>
</dbReference>
<dbReference type="PRINTS" id="PR00113">
    <property type="entry name" value="ALKPHPHTASE"/>
</dbReference>
<dbReference type="SUPFAM" id="SSF53649">
    <property type="entry name" value="Alkaline phosphatase-like"/>
    <property type="match status" value="1"/>
</dbReference>
<evidence type="ECO:0000256" key="10">
    <source>
        <dbReference type="ARBA" id="ARBA00023180"/>
    </source>
</evidence>
<keyword evidence="6" id="KW-0378">Hydrolase</keyword>
<evidence type="ECO:0000256" key="5">
    <source>
        <dbReference type="ARBA" id="ARBA00022723"/>
    </source>
</evidence>
<accession>A0A8I1GGC5</accession>
<dbReference type="InterPro" id="IPR001952">
    <property type="entry name" value="Alkaline_phosphatase"/>
</dbReference>
<feature type="binding site" evidence="13">
    <location>
        <position position="64"/>
    </location>
    <ligand>
        <name>Zn(2+)</name>
        <dbReference type="ChEBI" id="CHEBI:29105"/>
        <label>2</label>
    </ligand>
</feature>
<dbReference type="EMBL" id="JAEMUK010000005">
    <property type="protein sequence ID" value="MBJ7542392.1"/>
    <property type="molecule type" value="Genomic_DNA"/>
</dbReference>
<feature type="active site" description="Phosphoserine intermediate" evidence="12">
    <location>
        <position position="115"/>
    </location>
</feature>
<dbReference type="GO" id="GO:0005886">
    <property type="term" value="C:plasma membrane"/>
    <property type="evidence" value="ECO:0007669"/>
    <property type="project" value="UniProtKB-SubCell"/>
</dbReference>
<evidence type="ECO:0000256" key="7">
    <source>
        <dbReference type="ARBA" id="ARBA00022833"/>
    </source>
</evidence>
<dbReference type="Proteomes" id="UP000623250">
    <property type="component" value="Unassembled WGS sequence"/>
</dbReference>
<feature type="binding site" evidence="13">
    <location>
        <position position="64"/>
    </location>
    <ligand>
        <name>Mg(2+)</name>
        <dbReference type="ChEBI" id="CHEBI:18420"/>
    </ligand>
</feature>
<dbReference type="SMART" id="SM00098">
    <property type="entry name" value="alkPPc"/>
    <property type="match status" value="1"/>
</dbReference>
<sequence>MTSRTLAVALGLAGVAALCAPAQAQGIKQAQDSYFLAAKADLEKILARQPNTKKAKNIILFVGDGMSIPTVTAARIMDGQRRGVDGESNSLAFETLLPYVALSKTYTHDSQVADSAPTATAMVSGVKSVNGTIGVDQHVTVGNCASQKGTEVTTIFELAEKAGLSTGIVSTARITHATPAAAYAKTAGRDWEVDTNLPGPAKAAGCKDIATQLVEWPAGNGFEVILGGGRSYFLPKEVADPETESKTGTRADGRNLADEWQRKYNDAAYVWNKAQFDAIDPAKTGHVLGLFERSHMQYEAERAKDKAGEPSLAEMTTKAIDLLSKNKDGFVLMVEAGRIDHAHHDGKAGLALLDTLALDEAVKAAYAKVDPEETLIILTADHSHVFSIAGYPKRGNPILGLAGYGLDGKPYTTLGYLNGPGAKANEPRADLNGVDTTALDFRQQALIPLDAESHAGDDVAVFAQGPSAYLFQGVIEQNMIFHVMTHASGILEKVGRDTAAAK</sequence>
<name>A0A8I1GGC5_9HYPH</name>
<evidence type="ECO:0000313" key="16">
    <source>
        <dbReference type="EMBL" id="MBJ7542392.1"/>
    </source>
</evidence>
<keyword evidence="4" id="KW-0336">GPI-anchor</keyword>
<feature type="binding site" evidence="13">
    <location>
        <position position="340"/>
    </location>
    <ligand>
        <name>Zn(2+)</name>
        <dbReference type="ChEBI" id="CHEBI:29105"/>
        <label>2</label>
    </ligand>
</feature>
<evidence type="ECO:0000256" key="15">
    <source>
        <dbReference type="SAM" id="SignalP"/>
    </source>
</evidence>
<keyword evidence="2" id="KW-1003">Cell membrane</keyword>
<evidence type="ECO:0000256" key="1">
    <source>
        <dbReference type="ARBA" id="ARBA00004609"/>
    </source>
</evidence>
<feature type="binding site" evidence="13">
    <location>
        <position position="178"/>
    </location>
    <ligand>
        <name>Mg(2+)</name>
        <dbReference type="ChEBI" id="CHEBI:18420"/>
    </ligand>
</feature>
<comment type="cofactor">
    <cofactor evidence="13">
        <name>Zn(2+)</name>
        <dbReference type="ChEBI" id="CHEBI:29105"/>
    </cofactor>
    <text evidence="13">Binds 2 Zn(2+) ions.</text>
</comment>
<comment type="caution">
    <text evidence="16">The sequence shown here is derived from an EMBL/GenBank/DDBJ whole genome shotgun (WGS) entry which is preliminary data.</text>
</comment>
<comment type="cofactor">
    <cofactor evidence="13">
        <name>Mg(2+)</name>
        <dbReference type="ChEBI" id="CHEBI:18420"/>
    </cofactor>
    <text evidence="13">Binds 1 Mg(2+) ion.</text>
</comment>
<dbReference type="GO" id="GO:0004035">
    <property type="term" value="F:alkaline phosphatase activity"/>
    <property type="evidence" value="ECO:0007669"/>
    <property type="project" value="TreeGrafter"/>
</dbReference>
<evidence type="ECO:0000256" key="13">
    <source>
        <dbReference type="PIRSR" id="PIRSR601952-2"/>
    </source>
</evidence>
<keyword evidence="5 13" id="KW-0479">Metal-binding</keyword>
<dbReference type="PANTHER" id="PTHR11596">
    <property type="entry name" value="ALKALINE PHOSPHATASE"/>
    <property type="match status" value="1"/>
</dbReference>
<dbReference type="CDD" id="cd16012">
    <property type="entry name" value="ALP"/>
    <property type="match status" value="1"/>
</dbReference>
<dbReference type="GO" id="GO:0098552">
    <property type="term" value="C:side of membrane"/>
    <property type="evidence" value="ECO:0007669"/>
    <property type="project" value="UniProtKB-KW"/>
</dbReference>
<evidence type="ECO:0000256" key="9">
    <source>
        <dbReference type="ARBA" id="ARBA00023136"/>
    </source>
</evidence>
<evidence type="ECO:0000256" key="2">
    <source>
        <dbReference type="ARBA" id="ARBA00022475"/>
    </source>
</evidence>
<feature type="binding site" evidence="13">
    <location>
        <position position="381"/>
    </location>
    <ligand>
        <name>Zn(2+)</name>
        <dbReference type="ChEBI" id="CHEBI:29105"/>
        <label>2</label>
    </ligand>
</feature>
<evidence type="ECO:0000256" key="12">
    <source>
        <dbReference type="PIRSR" id="PIRSR601952-1"/>
    </source>
</evidence>
<evidence type="ECO:0000256" key="8">
    <source>
        <dbReference type="ARBA" id="ARBA00022842"/>
    </source>
</evidence>
<keyword evidence="9" id="KW-0472">Membrane</keyword>